<proteinExistence type="predicted"/>
<name>A0A0B6ZER3_9EUPU</name>
<organism evidence="1">
    <name type="scientific">Arion vulgaris</name>
    <dbReference type="NCBI Taxonomy" id="1028688"/>
    <lineage>
        <taxon>Eukaryota</taxon>
        <taxon>Metazoa</taxon>
        <taxon>Spiralia</taxon>
        <taxon>Lophotrochozoa</taxon>
        <taxon>Mollusca</taxon>
        <taxon>Gastropoda</taxon>
        <taxon>Heterobranchia</taxon>
        <taxon>Euthyneura</taxon>
        <taxon>Panpulmonata</taxon>
        <taxon>Eupulmonata</taxon>
        <taxon>Stylommatophora</taxon>
        <taxon>Helicina</taxon>
        <taxon>Arionoidea</taxon>
        <taxon>Arionidae</taxon>
        <taxon>Arion</taxon>
    </lineage>
</organism>
<reference evidence="1" key="1">
    <citation type="submission" date="2014-12" db="EMBL/GenBank/DDBJ databases">
        <title>Insight into the proteome of Arion vulgaris.</title>
        <authorList>
            <person name="Aradska J."/>
            <person name="Bulat T."/>
            <person name="Smidak R."/>
            <person name="Sarate P."/>
            <person name="Gangsoo J."/>
            <person name="Sialana F."/>
            <person name="Bilban M."/>
            <person name="Lubec G."/>
        </authorList>
    </citation>
    <scope>NUCLEOTIDE SEQUENCE</scope>
    <source>
        <tissue evidence="1">Skin</tissue>
    </source>
</reference>
<evidence type="ECO:0000313" key="1">
    <source>
        <dbReference type="EMBL" id="CEK66346.1"/>
    </source>
</evidence>
<sequence length="105" mass="12251">MKVMTDSFLILISLCQTPGVGFFNVKWSRHFYCILNICGFGLSYMKFFPEITRIDAGATEFMLCEMLLISDMPFQWKVIKPCEIFLTDDMAFLRRVTELEPCEIL</sequence>
<accession>A0A0B6ZER3</accession>
<protein>
    <submittedName>
        <fullName evidence="1">Uncharacterized protein</fullName>
    </submittedName>
</protein>
<dbReference type="AlphaFoldDB" id="A0A0B6ZER3"/>
<gene>
    <name evidence="1" type="primary">ORF58349</name>
</gene>
<dbReference type="EMBL" id="HACG01019481">
    <property type="protein sequence ID" value="CEK66346.1"/>
    <property type="molecule type" value="Transcribed_RNA"/>
</dbReference>